<evidence type="ECO:0000313" key="1">
    <source>
        <dbReference type="EMBL" id="CAG6692084.1"/>
    </source>
</evidence>
<protein>
    <submittedName>
        <fullName evidence="1">Uncharacterized protein</fullName>
    </submittedName>
</protein>
<name>A0A8D8TSF5_9HEMI</name>
<reference evidence="1" key="1">
    <citation type="submission" date="2021-05" db="EMBL/GenBank/DDBJ databases">
        <authorList>
            <person name="Alioto T."/>
            <person name="Alioto T."/>
            <person name="Gomez Garrido J."/>
        </authorList>
    </citation>
    <scope>NUCLEOTIDE SEQUENCE</scope>
</reference>
<dbReference type="EMBL" id="HBUF01305741">
    <property type="protein sequence ID" value="CAG6692084.1"/>
    <property type="molecule type" value="Transcribed_RNA"/>
</dbReference>
<accession>A0A8D8TSF5</accession>
<sequence length="102" mass="11722">MVLFGPMNFKFRIQKEDHLCYDLNIKLEIKASDLSAGECSSLVEIAGLEHMIQMCFFFFYDPPPPPPSGPPVFQNKKKAQTNERTKIYNVHNSCLLCVCMYI</sequence>
<organism evidence="1">
    <name type="scientific">Cacopsylla melanoneura</name>
    <dbReference type="NCBI Taxonomy" id="428564"/>
    <lineage>
        <taxon>Eukaryota</taxon>
        <taxon>Metazoa</taxon>
        <taxon>Ecdysozoa</taxon>
        <taxon>Arthropoda</taxon>
        <taxon>Hexapoda</taxon>
        <taxon>Insecta</taxon>
        <taxon>Pterygota</taxon>
        <taxon>Neoptera</taxon>
        <taxon>Paraneoptera</taxon>
        <taxon>Hemiptera</taxon>
        <taxon>Sternorrhyncha</taxon>
        <taxon>Psylloidea</taxon>
        <taxon>Psyllidae</taxon>
        <taxon>Psyllinae</taxon>
        <taxon>Cacopsylla</taxon>
    </lineage>
</organism>
<proteinExistence type="predicted"/>
<dbReference type="AlphaFoldDB" id="A0A8D8TSF5"/>
<dbReference type="EMBL" id="HBUF01305740">
    <property type="protein sequence ID" value="CAG6692083.1"/>
    <property type="molecule type" value="Transcribed_RNA"/>
</dbReference>